<evidence type="ECO:0000256" key="1">
    <source>
        <dbReference type="ARBA" id="ARBA00013068"/>
    </source>
</evidence>
<accession>A0A1J5I271</accession>
<evidence type="ECO:0000313" key="6">
    <source>
        <dbReference type="EMBL" id="OIP86470.1"/>
    </source>
</evidence>
<dbReference type="InterPro" id="IPR050456">
    <property type="entry name" value="DeoC/FbaB_aldolase"/>
</dbReference>
<evidence type="ECO:0000256" key="2">
    <source>
        <dbReference type="ARBA" id="ARBA00023239"/>
    </source>
</evidence>
<dbReference type="InterPro" id="IPR002915">
    <property type="entry name" value="DeoC/FbaB/LacD_aldolase"/>
</dbReference>
<organism evidence="6 7">
    <name type="scientific">Candidatus Roizmanbacteria bacterium CG2_30_33_16</name>
    <dbReference type="NCBI Taxonomy" id="1805340"/>
    <lineage>
        <taxon>Bacteria</taxon>
        <taxon>Candidatus Roizmaniibacteriota</taxon>
    </lineage>
</organism>
<dbReference type="Gene3D" id="3.20.20.70">
    <property type="entry name" value="Aldolase class I"/>
    <property type="match status" value="1"/>
</dbReference>
<dbReference type="GO" id="GO:0004332">
    <property type="term" value="F:fructose-bisphosphate aldolase activity"/>
    <property type="evidence" value="ECO:0007669"/>
    <property type="project" value="UniProtKB-EC"/>
</dbReference>
<evidence type="ECO:0000256" key="4">
    <source>
        <dbReference type="ARBA" id="ARBA00049653"/>
    </source>
</evidence>
<feature type="active site" description="Schiff-base intermediate with dihydroxyacetone-P" evidence="5">
    <location>
        <position position="207"/>
    </location>
</feature>
<dbReference type="PANTHER" id="PTHR47916">
    <property type="entry name" value="FRUCTOSE-BISPHOSPHATE ALDOLASE CLASS 1"/>
    <property type="match status" value="1"/>
</dbReference>
<protein>
    <recommendedName>
        <fullName evidence="1">fructose-bisphosphate aldolase</fullName>
        <ecNumber evidence="1">4.1.2.13</ecNumber>
    </recommendedName>
</protein>
<evidence type="ECO:0000313" key="7">
    <source>
        <dbReference type="Proteomes" id="UP000183758"/>
    </source>
</evidence>
<dbReference type="InterPro" id="IPR041720">
    <property type="entry name" value="FbaB-like"/>
</dbReference>
<dbReference type="EMBL" id="MNZM01000011">
    <property type="protein sequence ID" value="OIP86470.1"/>
    <property type="molecule type" value="Genomic_DNA"/>
</dbReference>
<dbReference type="PIRSF" id="PIRSF038992">
    <property type="entry name" value="Aldolase_Ia"/>
    <property type="match status" value="1"/>
</dbReference>
<evidence type="ECO:0000256" key="5">
    <source>
        <dbReference type="PIRSR" id="PIRSR038992-1"/>
    </source>
</evidence>
<evidence type="ECO:0000256" key="3">
    <source>
        <dbReference type="ARBA" id="ARBA00023270"/>
    </source>
</evidence>
<keyword evidence="3" id="KW-0704">Schiff base</keyword>
<keyword evidence="2" id="KW-0456">Lyase</keyword>
<proteinExistence type="inferred from homology"/>
<dbReference type="Proteomes" id="UP000183758">
    <property type="component" value="Unassembled WGS sequence"/>
</dbReference>
<comment type="caution">
    <text evidence="6">The sequence shown here is derived from an EMBL/GenBank/DDBJ whole genome shotgun (WGS) entry which is preliminary data.</text>
</comment>
<comment type="similarity">
    <text evidence="4">Belongs to the DeoC/FbaB aldolase family. FbaB subfamily.</text>
</comment>
<dbReference type="InterPro" id="IPR013785">
    <property type="entry name" value="Aldolase_TIM"/>
</dbReference>
<sequence length="307" mass="33898">MNNSDFIVPADIPNHSHSLFQHHYNQLTHNTGRLMLFVGDQKVEHLNNDFHGNQIAIDDGDPRHLFNIASTAKIGGFATQLGLITRYGHEYSTIPYVVKLNAHTNLVPSITDDPYSLSWYSIDQVVEFKKNSNLNILGVGYTIYLGSQYESKMLKEAAQLIYQAHLHGLVTIIWAYPKGKSIIKPKDPHLIAGAAGVITALGADFVKVNYPEVGNESQAVALKEAVMAAGNTRLICAGGPSTNPKQFYQDLYDQIHVSGAYGNATGRNIHQKPLDEAVRFCNGIYAITVENKSVDEAMAIYMNKILN</sequence>
<dbReference type="Pfam" id="PF01791">
    <property type="entry name" value="DeoC"/>
    <property type="match status" value="1"/>
</dbReference>
<name>A0A1J5I271_9BACT</name>
<reference evidence="6 7" key="1">
    <citation type="journal article" date="2016" name="Environ. Microbiol.">
        <title>Genomic resolution of a cold subsurface aquifer community provides metabolic insights for novel microbes adapted to high CO concentrations.</title>
        <authorList>
            <person name="Probst A.J."/>
            <person name="Castelle C.J."/>
            <person name="Singh A."/>
            <person name="Brown C.T."/>
            <person name="Anantharaman K."/>
            <person name="Sharon I."/>
            <person name="Hug L.A."/>
            <person name="Burstein D."/>
            <person name="Emerson J.B."/>
            <person name="Thomas B.C."/>
            <person name="Banfield J.F."/>
        </authorList>
    </citation>
    <scope>NUCLEOTIDE SEQUENCE [LARGE SCALE GENOMIC DNA]</scope>
    <source>
        <strain evidence="6">CG2_30_33_16</strain>
    </source>
</reference>
<dbReference type="EC" id="4.1.2.13" evidence="1"/>
<dbReference type="SUPFAM" id="SSF51569">
    <property type="entry name" value="Aldolase"/>
    <property type="match status" value="1"/>
</dbReference>
<dbReference type="PANTHER" id="PTHR47916:SF4">
    <property type="entry name" value="FRUCTOSE-BISPHOSPHATE ALDOLASE CLASS 1"/>
    <property type="match status" value="1"/>
</dbReference>
<dbReference type="AlphaFoldDB" id="A0A1J5I271"/>
<dbReference type="SMART" id="SM01133">
    <property type="entry name" value="DeoC"/>
    <property type="match status" value="1"/>
</dbReference>
<gene>
    <name evidence="6" type="ORF">AUK04_00490</name>
</gene>
<feature type="active site" description="Proton donor" evidence="5">
    <location>
        <position position="176"/>
    </location>
</feature>
<dbReference type="NCBIfam" id="NF005321">
    <property type="entry name" value="PRK06852.1"/>
    <property type="match status" value="1"/>
</dbReference>